<dbReference type="EMBL" id="JAVRJZ010000005">
    <property type="protein sequence ID" value="KAK2722671.1"/>
    <property type="molecule type" value="Genomic_DNA"/>
</dbReference>
<feature type="transmembrane region" description="Helical" evidence="2">
    <location>
        <begin position="145"/>
        <end position="163"/>
    </location>
</feature>
<dbReference type="Proteomes" id="UP001187531">
    <property type="component" value="Unassembled WGS sequence"/>
</dbReference>
<proteinExistence type="inferred from homology"/>
<dbReference type="AlphaFoldDB" id="A0AA88IE91"/>
<gene>
    <name evidence="4" type="ORF">QYM36_003004</name>
</gene>
<feature type="transmembrane region" description="Helical" evidence="2">
    <location>
        <begin position="114"/>
        <end position="133"/>
    </location>
</feature>
<feature type="transmembrane region" description="Helical" evidence="2">
    <location>
        <begin position="217"/>
        <end position="237"/>
    </location>
</feature>
<dbReference type="PANTHER" id="PTHR12455:SF0">
    <property type="entry name" value="NUCLEOLAR COMPLEX PROTEIN 4 HOMOLOG"/>
    <property type="match status" value="1"/>
</dbReference>
<evidence type="ECO:0000256" key="1">
    <source>
        <dbReference type="ARBA" id="ARBA00007797"/>
    </source>
</evidence>
<feature type="transmembrane region" description="Helical" evidence="2">
    <location>
        <begin position="363"/>
        <end position="387"/>
    </location>
</feature>
<dbReference type="InterPro" id="IPR005612">
    <property type="entry name" value="CCAAT-binding_factor"/>
</dbReference>
<keyword evidence="2" id="KW-0812">Transmembrane</keyword>
<dbReference type="GO" id="GO:0032040">
    <property type="term" value="C:small-subunit processome"/>
    <property type="evidence" value="ECO:0007669"/>
    <property type="project" value="TreeGrafter"/>
</dbReference>
<comment type="similarity">
    <text evidence="1">Belongs to the CBF/MAK21 family.</text>
</comment>
<dbReference type="GO" id="GO:0030692">
    <property type="term" value="C:Noc4p-Nop14p complex"/>
    <property type="evidence" value="ECO:0007669"/>
    <property type="project" value="TreeGrafter"/>
</dbReference>
<feature type="transmembrane region" description="Helical" evidence="2">
    <location>
        <begin position="333"/>
        <end position="357"/>
    </location>
</feature>
<reference evidence="4" key="1">
    <citation type="submission" date="2023-07" db="EMBL/GenBank/DDBJ databases">
        <title>Chromosome-level genome assembly of Artemia franciscana.</title>
        <authorList>
            <person name="Jo E."/>
        </authorList>
    </citation>
    <scope>NUCLEOTIDE SEQUENCE</scope>
    <source>
        <tissue evidence="4">Whole body</tissue>
    </source>
</reference>
<accession>A0AA88IE91</accession>
<dbReference type="Pfam" id="PF03914">
    <property type="entry name" value="CBF"/>
    <property type="match status" value="1"/>
</dbReference>
<name>A0AA88IE91_ARTSF</name>
<feature type="transmembrane region" description="Helical" evidence="2">
    <location>
        <begin position="753"/>
        <end position="775"/>
    </location>
</feature>
<evidence type="ECO:0000313" key="5">
    <source>
        <dbReference type="Proteomes" id="UP001187531"/>
    </source>
</evidence>
<sequence length="928" mass="106327">MFVKTYYKKRYLSLIAILYSSIFYLCLAVASYLTIYGSRKFQEWKANQKRNENDAYPAADSTCQNPQKTKRLASLDTFRGLSIVVMIFVNGGGGGYWFFQHATWDGLLVADLVFPWFIWIMGVCIPMAITGQLKRKEAEWTVFKGILRRSATLFFIGACLGSRGQPIETLRIPGVLQRFAVCYLFSATLVLFSLRLMHQKEPEGASVLKLTDVSNAWPHWVAILVLLAIHTGLTFGLPVPGCPTGYLGPGGLHDNASYPDFCIGGATGYIDKILLTESHIYKFPTAREVYKSGSFDPEGILGSVTSIIQTLLGVQTGITILTFKDKKRRLASWLSFAILFGLLGGALCNFTQFGGIIPVNKNLWSISYVLVTTCFALIILSVFYLLIDVYNIWNGAPLVFPGKHVLQHYMMERPNKKVLVELMKKDAKEFKESPKNANKLLSMQQKTEDEDKHIVLAAIKQIQNMTVHLLKQGYMVKEKTDSEAEEKYKSWLLERYREIVDSRLKQVASDDFDVFQANLRCLMDFLRHESLYPIHLSEDNGFHFPIDIINGILKVLLSTIEDKKEAISRFQEFVEYEDVKHYVLKCLNDLLKDMTAENYEPSEMFIKNLLGVLKFIHMRPIHGKKRHNEHEEFKLFCVDTDPAKPKFHMKMNQLRKYYTNIWLIIIKFNLSISIYKNLLTLVSEEVLPAVDKPLLFADFFLEAYDKGGPISLLALNGVFQLIHKFNLEYPDFYKKLYSLFVPDVFHAKYRARFFFLADIFMSSTYLSEYLAAAFVKRTSRLCLSAPPTGIRIALQFIGNIMYRHPGLKKMMHCPEDQTELGSDPYIMEERDPAKCRAIESSLWEVKTLQSHLIPKIADEAKFINKDLPKVEWFLGDILENTLEEIFEAEAKQSITEKVPISFEKPVGFRHSQNECFGDCFSLLNVIKL</sequence>
<dbReference type="PANTHER" id="PTHR12455">
    <property type="entry name" value="NUCLEOLAR COMPLEX PROTEIN 4"/>
    <property type="match status" value="1"/>
</dbReference>
<feature type="transmembrane region" description="Helical" evidence="2">
    <location>
        <begin position="12"/>
        <end position="35"/>
    </location>
</feature>
<protein>
    <recommendedName>
        <fullName evidence="3">CCAAT-binding factor domain-containing protein</fullName>
    </recommendedName>
</protein>
<organism evidence="4 5">
    <name type="scientific">Artemia franciscana</name>
    <name type="common">Brine shrimp</name>
    <name type="synonym">Artemia sanfranciscana</name>
    <dbReference type="NCBI Taxonomy" id="6661"/>
    <lineage>
        <taxon>Eukaryota</taxon>
        <taxon>Metazoa</taxon>
        <taxon>Ecdysozoa</taxon>
        <taxon>Arthropoda</taxon>
        <taxon>Crustacea</taxon>
        <taxon>Branchiopoda</taxon>
        <taxon>Anostraca</taxon>
        <taxon>Artemiidae</taxon>
        <taxon>Artemia</taxon>
    </lineage>
</organism>
<keyword evidence="5" id="KW-1185">Reference proteome</keyword>
<dbReference type="GO" id="GO:0042254">
    <property type="term" value="P:ribosome biogenesis"/>
    <property type="evidence" value="ECO:0007669"/>
    <property type="project" value="InterPro"/>
</dbReference>
<feature type="transmembrane region" description="Helical" evidence="2">
    <location>
        <begin position="78"/>
        <end position="99"/>
    </location>
</feature>
<feature type="domain" description="CCAAT-binding factor" evidence="3">
    <location>
        <begin position="711"/>
        <end position="858"/>
    </location>
</feature>
<feature type="transmembrane region" description="Helical" evidence="2">
    <location>
        <begin position="300"/>
        <end position="321"/>
    </location>
</feature>
<evidence type="ECO:0000256" key="2">
    <source>
        <dbReference type="SAM" id="Phobius"/>
    </source>
</evidence>
<feature type="transmembrane region" description="Helical" evidence="2">
    <location>
        <begin position="175"/>
        <end position="196"/>
    </location>
</feature>
<comment type="caution">
    <text evidence="4">The sequence shown here is derived from an EMBL/GenBank/DDBJ whole genome shotgun (WGS) entry which is preliminary data.</text>
</comment>
<keyword evidence="2" id="KW-1133">Transmembrane helix</keyword>
<evidence type="ECO:0000259" key="3">
    <source>
        <dbReference type="Pfam" id="PF03914"/>
    </source>
</evidence>
<evidence type="ECO:0000313" key="4">
    <source>
        <dbReference type="EMBL" id="KAK2722671.1"/>
    </source>
</evidence>
<keyword evidence="2" id="KW-0472">Membrane</keyword>
<dbReference type="InterPro" id="IPR027193">
    <property type="entry name" value="Noc4"/>
</dbReference>